<sequence length="106" mass="11876">MVKEEKITVKVPITFHTVGTHTERGITISLHHPDSRVLSGDFFSSAHRVSTELKSGNKLFMTKTTDQSVMKWVCCVISAGPTHAGLFLPDINIWRSHTLKCNNTLR</sequence>
<organism evidence="1 2">
    <name type="scientific">Goodea atripinnis</name>
    <dbReference type="NCBI Taxonomy" id="208336"/>
    <lineage>
        <taxon>Eukaryota</taxon>
        <taxon>Metazoa</taxon>
        <taxon>Chordata</taxon>
        <taxon>Craniata</taxon>
        <taxon>Vertebrata</taxon>
        <taxon>Euteleostomi</taxon>
        <taxon>Actinopterygii</taxon>
        <taxon>Neopterygii</taxon>
        <taxon>Teleostei</taxon>
        <taxon>Neoteleostei</taxon>
        <taxon>Acanthomorphata</taxon>
        <taxon>Ovalentaria</taxon>
        <taxon>Atherinomorphae</taxon>
        <taxon>Cyprinodontiformes</taxon>
        <taxon>Goodeidae</taxon>
        <taxon>Goodea</taxon>
    </lineage>
</organism>
<evidence type="ECO:0000313" key="1">
    <source>
        <dbReference type="EMBL" id="MEQ2186578.1"/>
    </source>
</evidence>
<gene>
    <name evidence="1" type="ORF">GOODEAATRI_030076</name>
</gene>
<keyword evidence="2" id="KW-1185">Reference proteome</keyword>
<evidence type="ECO:0000313" key="2">
    <source>
        <dbReference type="Proteomes" id="UP001476798"/>
    </source>
</evidence>
<name>A0ABV0PT27_9TELE</name>
<protein>
    <submittedName>
        <fullName evidence="1">Uncharacterized protein</fullName>
    </submittedName>
</protein>
<dbReference type="Proteomes" id="UP001476798">
    <property type="component" value="Unassembled WGS sequence"/>
</dbReference>
<comment type="caution">
    <text evidence="1">The sequence shown here is derived from an EMBL/GenBank/DDBJ whole genome shotgun (WGS) entry which is preliminary data.</text>
</comment>
<reference evidence="1 2" key="1">
    <citation type="submission" date="2021-06" db="EMBL/GenBank/DDBJ databases">
        <authorList>
            <person name="Palmer J.M."/>
        </authorList>
    </citation>
    <scope>NUCLEOTIDE SEQUENCE [LARGE SCALE GENOMIC DNA]</scope>
    <source>
        <strain evidence="1 2">GA_2019</strain>
        <tissue evidence="1">Muscle</tissue>
    </source>
</reference>
<proteinExistence type="predicted"/>
<dbReference type="EMBL" id="JAHRIO010084601">
    <property type="protein sequence ID" value="MEQ2186578.1"/>
    <property type="molecule type" value="Genomic_DNA"/>
</dbReference>
<accession>A0ABV0PT27</accession>